<evidence type="ECO:0000313" key="9">
    <source>
        <dbReference type="EMBL" id="MEN2744886.1"/>
    </source>
</evidence>
<evidence type="ECO:0000256" key="6">
    <source>
        <dbReference type="SAM" id="MobiDB-lite"/>
    </source>
</evidence>
<feature type="domain" description="Carbohydrate kinase PfkB" evidence="7">
    <location>
        <begin position="3"/>
        <end position="293"/>
    </location>
</feature>
<feature type="domain" description="Cytidyltransferase-like" evidence="8">
    <location>
        <begin position="353"/>
        <end position="459"/>
    </location>
</feature>
<dbReference type="InterPro" id="IPR004821">
    <property type="entry name" value="Cyt_trans-like"/>
</dbReference>
<evidence type="ECO:0000259" key="8">
    <source>
        <dbReference type="Pfam" id="PF01467"/>
    </source>
</evidence>
<dbReference type="InterPro" id="IPR014729">
    <property type="entry name" value="Rossmann-like_a/b/a_fold"/>
</dbReference>
<keyword evidence="3 9" id="KW-0418">Kinase</keyword>
<dbReference type="InterPro" id="IPR029056">
    <property type="entry name" value="Ribokinase-like"/>
</dbReference>
<accession>A0ABU9X0B7</accession>
<evidence type="ECO:0000256" key="5">
    <source>
        <dbReference type="ARBA" id="ARBA00023277"/>
    </source>
</evidence>
<dbReference type="PROSITE" id="PS00584">
    <property type="entry name" value="PFKB_KINASES_2"/>
    <property type="match status" value="1"/>
</dbReference>
<dbReference type="SUPFAM" id="SSF53613">
    <property type="entry name" value="Ribokinase-like"/>
    <property type="match status" value="1"/>
</dbReference>
<dbReference type="SUPFAM" id="SSF52374">
    <property type="entry name" value="Nucleotidylyl transferase"/>
    <property type="match status" value="1"/>
</dbReference>
<dbReference type="Gene3D" id="3.40.50.620">
    <property type="entry name" value="HUPs"/>
    <property type="match status" value="1"/>
</dbReference>
<protein>
    <submittedName>
        <fullName evidence="9">PfkB family carbohydrate kinase</fullName>
    </submittedName>
</protein>
<proteinExistence type="predicted"/>
<keyword evidence="5" id="KW-0119">Carbohydrate metabolism</keyword>
<comment type="pathway">
    <text evidence="1">Bacterial outer membrane biogenesis; LPS core biosynthesis.</text>
</comment>
<evidence type="ECO:0000259" key="7">
    <source>
        <dbReference type="Pfam" id="PF00294"/>
    </source>
</evidence>
<gene>
    <name evidence="9" type="ORF">ABCQ75_10090</name>
</gene>
<dbReference type="RefSeq" id="WP_345885223.1">
    <property type="nucleotide sequence ID" value="NZ_JBDFRB010000007.1"/>
</dbReference>
<comment type="caution">
    <text evidence="9">The sequence shown here is derived from an EMBL/GenBank/DDBJ whole genome shotgun (WGS) entry which is preliminary data.</text>
</comment>
<dbReference type="InterPro" id="IPR002173">
    <property type="entry name" value="Carboh/pur_kinase_PfkB_CS"/>
</dbReference>
<dbReference type="Gene3D" id="3.40.1190.20">
    <property type="match status" value="1"/>
</dbReference>
<name>A0ABU9X0B7_9MICC</name>
<sequence>MRIAVVGDTLLDIDLTGHADRLCPDAPAPVVDVRERIERPGGAGLVATMLADDGHDVELVTALAGDDAAARLRALLAPVRVTAGALGGPTPVKMRVTADGQRIARVDEGCGTRPLPLVDEAMVAALDAVDAVVVADYGRGVADSPALRAALEAAASRVPLVWDPHPRGPRPVAGAAAVTPNLPELLSLSGRDVHELGAVASAAGRLLQRWGAQSVIVTLAERGALVCSPDGDTHVAVPSAGLRIEDPCGAGDRFASALAVALARGESLEAAAETSVATAVAFLASGGVRSLAPDAGAAADAGASPAAAAAPREMVSRPASGNGGRLGGEDPRASAAVDLARRVRAAGGRVVAAGGCFDLLHTGHLRLLEAARAMGDCLIVCLNSDDSVRRLKGPDRPVMGQADRAELLEGLACVDAVEVFGEDTPEAAIARLRPHVWVKGGDYRADDLPETALLRSWGGETVTVPLEPGRSTTSLATAIAGLG</sequence>
<organism evidence="9 10">
    <name type="scientific">Sinomonas halotolerans</name>
    <dbReference type="NCBI Taxonomy" id="1644133"/>
    <lineage>
        <taxon>Bacteria</taxon>
        <taxon>Bacillati</taxon>
        <taxon>Actinomycetota</taxon>
        <taxon>Actinomycetes</taxon>
        <taxon>Micrococcales</taxon>
        <taxon>Micrococcaceae</taxon>
        <taxon>Sinomonas</taxon>
    </lineage>
</organism>
<keyword evidence="4" id="KW-0511">Multifunctional enzyme</keyword>
<evidence type="ECO:0000256" key="2">
    <source>
        <dbReference type="ARBA" id="ARBA00022679"/>
    </source>
</evidence>
<feature type="region of interest" description="Disordered" evidence="6">
    <location>
        <begin position="306"/>
        <end position="331"/>
    </location>
</feature>
<keyword evidence="2" id="KW-0808">Transferase</keyword>
<dbReference type="Pfam" id="PF01467">
    <property type="entry name" value="CTP_transf_like"/>
    <property type="match status" value="1"/>
</dbReference>
<dbReference type="PANTHER" id="PTHR46969:SF1">
    <property type="entry name" value="BIFUNCTIONAL PROTEIN HLDE"/>
    <property type="match status" value="1"/>
</dbReference>
<dbReference type="NCBIfam" id="TIGR00125">
    <property type="entry name" value="cyt_tran_rel"/>
    <property type="match status" value="1"/>
</dbReference>
<evidence type="ECO:0000256" key="4">
    <source>
        <dbReference type="ARBA" id="ARBA00023268"/>
    </source>
</evidence>
<dbReference type="InterPro" id="IPR011611">
    <property type="entry name" value="PfkB_dom"/>
</dbReference>
<dbReference type="GO" id="GO:0016301">
    <property type="term" value="F:kinase activity"/>
    <property type="evidence" value="ECO:0007669"/>
    <property type="project" value="UniProtKB-KW"/>
</dbReference>
<keyword evidence="10" id="KW-1185">Reference proteome</keyword>
<dbReference type="Proteomes" id="UP001422074">
    <property type="component" value="Unassembled WGS sequence"/>
</dbReference>
<evidence type="ECO:0000256" key="1">
    <source>
        <dbReference type="ARBA" id="ARBA00004713"/>
    </source>
</evidence>
<dbReference type="Pfam" id="PF00294">
    <property type="entry name" value="PfkB"/>
    <property type="match status" value="1"/>
</dbReference>
<evidence type="ECO:0000313" key="10">
    <source>
        <dbReference type="Proteomes" id="UP001422074"/>
    </source>
</evidence>
<dbReference type="PANTHER" id="PTHR46969">
    <property type="entry name" value="BIFUNCTIONAL PROTEIN HLDE"/>
    <property type="match status" value="1"/>
</dbReference>
<dbReference type="EMBL" id="JBDFRB010000007">
    <property type="protein sequence ID" value="MEN2744886.1"/>
    <property type="molecule type" value="Genomic_DNA"/>
</dbReference>
<reference evidence="9 10" key="1">
    <citation type="submission" date="2024-05" db="EMBL/GenBank/DDBJ databases">
        <title>Sinomonas sp. nov., isolated from a waste landfill.</title>
        <authorList>
            <person name="Zhao Y."/>
        </authorList>
    </citation>
    <scope>NUCLEOTIDE SEQUENCE [LARGE SCALE GENOMIC DNA]</scope>
    <source>
        <strain evidence="9 10">CCTCC AB2014300</strain>
    </source>
</reference>
<evidence type="ECO:0000256" key="3">
    <source>
        <dbReference type="ARBA" id="ARBA00022777"/>
    </source>
</evidence>